<proteinExistence type="predicted"/>
<protein>
    <submittedName>
        <fullName evidence="2">GNAT family N-acetyltransferase</fullName>
    </submittedName>
</protein>
<evidence type="ECO:0000313" key="2">
    <source>
        <dbReference type="EMBL" id="TYS16569.1"/>
    </source>
</evidence>
<dbReference type="InterPro" id="IPR016181">
    <property type="entry name" value="Acyl_CoA_acyltransferase"/>
</dbReference>
<dbReference type="CDD" id="cd04301">
    <property type="entry name" value="NAT_SF"/>
    <property type="match status" value="1"/>
</dbReference>
<dbReference type="PROSITE" id="PS51186">
    <property type="entry name" value="GNAT"/>
    <property type="match status" value="1"/>
</dbReference>
<dbReference type="EMBL" id="VTEI01000005">
    <property type="protein sequence ID" value="TYS16569.1"/>
    <property type="molecule type" value="Genomic_DNA"/>
</dbReference>
<comment type="caution">
    <text evidence="2">The sequence shown here is derived from an EMBL/GenBank/DDBJ whole genome shotgun (WGS) entry which is preliminary data.</text>
</comment>
<dbReference type="AlphaFoldDB" id="A0A5D4NRR2"/>
<accession>A0A5D4NRR2</accession>
<name>A0A5D4NRR2_9BACI</name>
<dbReference type="SUPFAM" id="SSF55729">
    <property type="entry name" value="Acyl-CoA N-acyltransferases (Nat)"/>
    <property type="match status" value="1"/>
</dbReference>
<evidence type="ECO:0000313" key="3">
    <source>
        <dbReference type="Proteomes" id="UP000322267"/>
    </source>
</evidence>
<sequence length="181" mass="21145">MLNIEIRRPTNDDIEQLKQFFRSVVTDTFYKEGIGNMVEDLEDEIECKINYLIDDLQSSGETRYFLIAVKEERIVGTIEYGAASELINPCTNNALKDVYEVGTVFVDPEYQRNGIANLLLHSIYTRLKNKGIKECCLDSGYGRSQKIWQQKYGTPDYFLKNYWGEGNHHMIWRLKVEELVR</sequence>
<keyword evidence="2" id="KW-0808">Transferase</keyword>
<evidence type="ECO:0000259" key="1">
    <source>
        <dbReference type="PROSITE" id="PS51186"/>
    </source>
</evidence>
<dbReference type="Proteomes" id="UP000322267">
    <property type="component" value="Unassembled WGS sequence"/>
</dbReference>
<dbReference type="OrthoDB" id="1895809at2"/>
<dbReference type="Gene3D" id="3.40.630.30">
    <property type="match status" value="1"/>
</dbReference>
<reference evidence="2 3" key="1">
    <citation type="submission" date="2019-08" db="EMBL/GenBank/DDBJ databases">
        <title>Bacillus genomes from the desert of Cuatro Cienegas, Coahuila.</title>
        <authorList>
            <person name="Olmedo-Alvarez G."/>
        </authorList>
    </citation>
    <scope>NUCLEOTIDE SEQUENCE [LARGE SCALE GENOMIC DNA]</scope>
    <source>
        <strain evidence="2 3">CH34_1T</strain>
    </source>
</reference>
<organism evidence="2 3">
    <name type="scientific">Rossellomorea vietnamensis</name>
    <dbReference type="NCBI Taxonomy" id="218284"/>
    <lineage>
        <taxon>Bacteria</taxon>
        <taxon>Bacillati</taxon>
        <taxon>Bacillota</taxon>
        <taxon>Bacilli</taxon>
        <taxon>Bacillales</taxon>
        <taxon>Bacillaceae</taxon>
        <taxon>Rossellomorea</taxon>
    </lineage>
</organism>
<dbReference type="GO" id="GO:0016747">
    <property type="term" value="F:acyltransferase activity, transferring groups other than amino-acyl groups"/>
    <property type="evidence" value="ECO:0007669"/>
    <property type="project" value="InterPro"/>
</dbReference>
<gene>
    <name evidence="2" type="ORF">FZC78_11260</name>
</gene>
<feature type="domain" description="N-acetyltransferase" evidence="1">
    <location>
        <begin position="4"/>
        <end position="177"/>
    </location>
</feature>
<dbReference type="RefSeq" id="WP_148939806.1">
    <property type="nucleotide sequence ID" value="NZ_VTEI01000005.1"/>
</dbReference>
<dbReference type="Pfam" id="PF00583">
    <property type="entry name" value="Acetyltransf_1"/>
    <property type="match status" value="1"/>
</dbReference>
<dbReference type="InterPro" id="IPR000182">
    <property type="entry name" value="GNAT_dom"/>
</dbReference>